<dbReference type="GO" id="GO:0003723">
    <property type="term" value="F:RNA binding"/>
    <property type="evidence" value="ECO:0007669"/>
    <property type="project" value="InterPro"/>
</dbReference>
<feature type="compositionally biased region" description="Basic and acidic residues" evidence="7">
    <location>
        <begin position="320"/>
        <end position="329"/>
    </location>
</feature>
<evidence type="ECO:0000256" key="5">
    <source>
        <dbReference type="ARBA" id="ARBA00023163"/>
    </source>
</evidence>
<feature type="compositionally biased region" description="Basic and acidic residues" evidence="7">
    <location>
        <begin position="339"/>
        <end position="359"/>
    </location>
</feature>
<accession>A0A224YHY9</accession>
<evidence type="ECO:0000256" key="6">
    <source>
        <dbReference type="ARBA" id="ARBA00023242"/>
    </source>
</evidence>
<organism evidence="8">
    <name type="scientific">Rhipicephalus zambeziensis</name>
    <dbReference type="NCBI Taxonomy" id="60191"/>
    <lineage>
        <taxon>Eukaryota</taxon>
        <taxon>Metazoa</taxon>
        <taxon>Ecdysozoa</taxon>
        <taxon>Arthropoda</taxon>
        <taxon>Chelicerata</taxon>
        <taxon>Arachnida</taxon>
        <taxon>Acari</taxon>
        <taxon>Parasitiformes</taxon>
        <taxon>Ixodida</taxon>
        <taxon>Ixodoidea</taxon>
        <taxon>Ixodidae</taxon>
        <taxon>Rhipicephalinae</taxon>
        <taxon>Rhipicephalus</taxon>
        <taxon>Rhipicephalus</taxon>
    </lineage>
</organism>
<feature type="compositionally biased region" description="Polar residues" evidence="7">
    <location>
        <begin position="235"/>
        <end position="246"/>
    </location>
</feature>
<evidence type="ECO:0000256" key="4">
    <source>
        <dbReference type="ARBA" id="ARBA00023125"/>
    </source>
</evidence>
<comment type="similarity">
    <text evidence="2">Belongs to the vasculin family.</text>
</comment>
<dbReference type="GO" id="GO:0045893">
    <property type="term" value="P:positive regulation of DNA-templated transcription"/>
    <property type="evidence" value="ECO:0007669"/>
    <property type="project" value="InterPro"/>
</dbReference>
<keyword evidence="5" id="KW-0804">Transcription</keyword>
<proteinExistence type="inferred from homology"/>
<dbReference type="Pfam" id="PF15337">
    <property type="entry name" value="Vasculin"/>
    <property type="match status" value="1"/>
</dbReference>
<evidence type="ECO:0000256" key="1">
    <source>
        <dbReference type="ARBA" id="ARBA00004123"/>
    </source>
</evidence>
<name>A0A224YHY9_9ACAR</name>
<evidence type="ECO:0000256" key="3">
    <source>
        <dbReference type="ARBA" id="ARBA00023015"/>
    </source>
</evidence>
<dbReference type="GO" id="GO:0003677">
    <property type="term" value="F:DNA binding"/>
    <property type="evidence" value="ECO:0007669"/>
    <property type="project" value="UniProtKB-KW"/>
</dbReference>
<keyword evidence="4" id="KW-0238">DNA-binding</keyword>
<evidence type="ECO:0000256" key="2">
    <source>
        <dbReference type="ARBA" id="ARBA00010099"/>
    </source>
</evidence>
<dbReference type="PANTHER" id="PTHR14339">
    <property type="entry name" value="VASCULIN"/>
    <property type="match status" value="1"/>
</dbReference>
<evidence type="ECO:0000313" key="8">
    <source>
        <dbReference type="EMBL" id="MAA16585.1"/>
    </source>
</evidence>
<dbReference type="GO" id="GO:0006351">
    <property type="term" value="P:DNA-templated transcription"/>
    <property type="evidence" value="ECO:0007669"/>
    <property type="project" value="InterPro"/>
</dbReference>
<evidence type="ECO:0000256" key="7">
    <source>
        <dbReference type="SAM" id="MobiDB-lite"/>
    </source>
</evidence>
<comment type="subcellular location">
    <subcellularLocation>
        <location evidence="1">Nucleus</location>
    </subcellularLocation>
</comment>
<feature type="compositionally biased region" description="Low complexity" evidence="7">
    <location>
        <begin position="431"/>
        <end position="443"/>
    </location>
</feature>
<feature type="compositionally biased region" description="Basic and acidic residues" evidence="7">
    <location>
        <begin position="29"/>
        <end position="45"/>
    </location>
</feature>
<reference evidence="8" key="1">
    <citation type="journal article" date="2017" name="Parasit. Vectors">
        <title>Sialotranscriptomics of Rhipicephalus zambeziensis reveals intricate expression profiles of secretory proteins and suggests tight temporal transcriptional regulation during blood-feeding.</title>
        <authorList>
            <person name="de Castro M.H."/>
            <person name="de Klerk D."/>
            <person name="Pienaar R."/>
            <person name="Rees D.J.G."/>
            <person name="Mans B.J."/>
        </authorList>
    </citation>
    <scope>NUCLEOTIDE SEQUENCE</scope>
    <source>
        <tissue evidence="8">Salivary glands</tissue>
    </source>
</reference>
<feature type="region of interest" description="Disordered" evidence="7">
    <location>
        <begin position="320"/>
        <end position="389"/>
    </location>
</feature>
<feature type="compositionally biased region" description="Low complexity" evidence="7">
    <location>
        <begin position="146"/>
        <end position="159"/>
    </location>
</feature>
<protein>
    <submittedName>
        <fullName evidence="8">Vasculin</fullName>
    </submittedName>
</protein>
<feature type="region of interest" description="Disordered" evidence="7">
    <location>
        <begin position="217"/>
        <end position="246"/>
    </location>
</feature>
<feature type="compositionally biased region" description="Basic and acidic residues" evidence="7">
    <location>
        <begin position="89"/>
        <end position="98"/>
    </location>
</feature>
<dbReference type="InterPro" id="IPR028128">
    <property type="entry name" value="Vasculin_fam"/>
</dbReference>
<dbReference type="EMBL" id="GFPF01005439">
    <property type="protein sequence ID" value="MAA16585.1"/>
    <property type="molecule type" value="Transcribed_RNA"/>
</dbReference>
<dbReference type="PANTHER" id="PTHR14339:SF12">
    <property type="entry name" value="VASCULIN"/>
    <property type="match status" value="1"/>
</dbReference>
<sequence>MANHQQQPAHDFAPPWLKIPTYDTAVSEKNSDAPHHHPRSDEQRLGFHRRSGGSLRSGFHSDGFRERDPGGRQSPLGDSRGVPFSSRHASADAEDRLFHHSVPSSGVHKVAQPPRRPHSRHDFRDFLQPSYHKMSPGAVQSSDNCANVAGAQVGGPAVVSQRSKKDLPGNNFNQEFPTLQGADEAPVQQPPVVNGSVWENPRNSKVHGTVLKKVHLTQRTSPRTDPASLLEVRSKSPNSTSGTLPTAVSAVGALSPKMGRPASLTGPSPAIKTVAASQNSLYKALLPSNKKSQPGHAMEILVKHPKTKGNKGDFLKALRSADGKEDDAATAKGAGGDTMDLHDRTNGHAEVDNGPRGDEGGDLEPSTCDFGKLSLDTPEHPPLSSSLEAEQRLLREMGWKEEASDDDTYAPLTEEELREFQNLTKLRQEKLQQQQQPQRNGIQRPTVLPDRAALWSPRRATNLATPLGNGCSSSSSSSDSESDSN</sequence>
<feature type="region of interest" description="Disordered" evidence="7">
    <location>
        <begin position="429"/>
        <end position="485"/>
    </location>
</feature>
<feature type="region of interest" description="Disordered" evidence="7">
    <location>
        <begin position="1"/>
        <end position="203"/>
    </location>
</feature>
<dbReference type="AlphaFoldDB" id="A0A224YHY9"/>
<keyword evidence="6" id="KW-0539">Nucleus</keyword>
<keyword evidence="3" id="KW-0805">Transcription regulation</keyword>
<dbReference type="GO" id="GO:0005634">
    <property type="term" value="C:nucleus"/>
    <property type="evidence" value="ECO:0007669"/>
    <property type="project" value="UniProtKB-SubCell"/>
</dbReference>